<dbReference type="EMBL" id="UINC01173169">
    <property type="protein sequence ID" value="SVD78621.1"/>
    <property type="molecule type" value="Genomic_DNA"/>
</dbReference>
<organism evidence="2">
    <name type="scientific">marine metagenome</name>
    <dbReference type="NCBI Taxonomy" id="408172"/>
    <lineage>
        <taxon>unclassified sequences</taxon>
        <taxon>metagenomes</taxon>
        <taxon>ecological metagenomes</taxon>
    </lineage>
</organism>
<sequence>INWEAGDSNEDWDMDGCKDSGEDKDDDNDGVEDRDDECEETPLNEIANGEGCSASQRDSDGDGIPDSLDVCWGDDGTGDSDGDGLCSDGDECPEGPFLYGEEVDEEGCSYFEKAIPWNGGPYSTNYMGTSGDFSVPEPIDENLNFTNDWVFSQKWSGKDTYVFIIYNPLNPDSVITWNSANPIGQASELGQMFERSPDNVHYFFGSYRDGAWMGDVTYMAGRVTFALATMSSEERDHWSDRVHYIAMDANFLDGSISDFIVEHDSP</sequence>
<accession>A0A382Y737</accession>
<dbReference type="AlphaFoldDB" id="A0A382Y737"/>
<reference evidence="2" key="1">
    <citation type="submission" date="2018-05" db="EMBL/GenBank/DDBJ databases">
        <authorList>
            <person name="Lanie J.A."/>
            <person name="Ng W.-L."/>
            <person name="Kazmierczak K.M."/>
            <person name="Andrzejewski T.M."/>
            <person name="Davidsen T.M."/>
            <person name="Wayne K.J."/>
            <person name="Tettelin H."/>
            <person name="Glass J.I."/>
            <person name="Rusch D."/>
            <person name="Podicherti R."/>
            <person name="Tsui H.-C.T."/>
            <person name="Winkler M.E."/>
        </authorList>
    </citation>
    <scope>NUCLEOTIDE SEQUENCE</scope>
</reference>
<dbReference type="SUPFAM" id="SSF103647">
    <property type="entry name" value="TSP type-3 repeat"/>
    <property type="match status" value="1"/>
</dbReference>
<proteinExistence type="predicted"/>
<gene>
    <name evidence="2" type="ORF">METZ01_LOCUS431475</name>
</gene>
<feature type="non-terminal residue" evidence="2">
    <location>
        <position position="1"/>
    </location>
</feature>
<evidence type="ECO:0000256" key="1">
    <source>
        <dbReference type="SAM" id="MobiDB-lite"/>
    </source>
</evidence>
<evidence type="ECO:0000313" key="2">
    <source>
        <dbReference type="EMBL" id="SVD78621.1"/>
    </source>
</evidence>
<dbReference type="Gene3D" id="4.10.1080.10">
    <property type="entry name" value="TSP type-3 repeat"/>
    <property type="match status" value="1"/>
</dbReference>
<feature type="non-terminal residue" evidence="2">
    <location>
        <position position="266"/>
    </location>
</feature>
<feature type="compositionally biased region" description="Acidic residues" evidence="1">
    <location>
        <begin position="22"/>
        <end position="42"/>
    </location>
</feature>
<dbReference type="GO" id="GO:0005509">
    <property type="term" value="F:calcium ion binding"/>
    <property type="evidence" value="ECO:0007669"/>
    <property type="project" value="InterPro"/>
</dbReference>
<feature type="region of interest" description="Disordered" evidence="1">
    <location>
        <begin position="1"/>
        <end position="75"/>
    </location>
</feature>
<name>A0A382Y737_9ZZZZ</name>
<protein>
    <submittedName>
        <fullName evidence="2">Uncharacterized protein</fullName>
    </submittedName>
</protein>
<dbReference type="InterPro" id="IPR028974">
    <property type="entry name" value="TSP_type-3_rpt"/>
</dbReference>